<feature type="signal peptide" evidence="1">
    <location>
        <begin position="1"/>
        <end position="17"/>
    </location>
</feature>
<name>A0AAU9IU96_9CILI</name>
<protein>
    <recommendedName>
        <fullName evidence="4">Dickkopf N-terminal cysteine-rich domain-containing protein</fullName>
    </recommendedName>
</protein>
<comment type="caution">
    <text evidence="2">The sequence shown here is derived from an EMBL/GenBank/DDBJ whole genome shotgun (WGS) entry which is preliminary data.</text>
</comment>
<evidence type="ECO:0000313" key="3">
    <source>
        <dbReference type="Proteomes" id="UP001162131"/>
    </source>
</evidence>
<reference evidence="2" key="1">
    <citation type="submission" date="2021-09" db="EMBL/GenBank/DDBJ databases">
        <authorList>
            <consortium name="AG Swart"/>
            <person name="Singh M."/>
            <person name="Singh A."/>
            <person name="Seah K."/>
            <person name="Emmerich C."/>
        </authorList>
    </citation>
    <scope>NUCLEOTIDE SEQUENCE</scope>
    <source>
        <strain evidence="2">ATCC30299</strain>
    </source>
</reference>
<evidence type="ECO:0008006" key="4">
    <source>
        <dbReference type="Google" id="ProtNLM"/>
    </source>
</evidence>
<sequence length="350" mass="38590">MGEKLCAVLIYISLVLAVSGALPSNPNCPVYTCKSVNQTFTNITCVYYTKSATTSTYYVNPCTSLKAPYCTPSVMANSTCEPTPSTPPLNAWPGEKCTKNSDCNSLHARGGCVGGTCVGSALNEICYTNDDCNPGLRCFNEICQPQIPIGQSQCTSDYDCVNGAGCNVANTPINSVCYPYFSIASHLPVGDCTSDNISYLCNSGYCMNNNGVYECMNTLSSKTFPNICQVDGDCYSTRDDFFPSGVLWGTCYCGYNPTATSYCSLYFGDKPYVQAITYLKKWIQSTNINSCNTMRRFNTECISDWWDAKDYSAYNYYTLNAYFWPLIEGSDNCTQQVYLPNWYAAKKNMS</sequence>
<evidence type="ECO:0000313" key="2">
    <source>
        <dbReference type="EMBL" id="CAG9319221.1"/>
    </source>
</evidence>
<dbReference type="Proteomes" id="UP001162131">
    <property type="component" value="Unassembled WGS sequence"/>
</dbReference>
<proteinExistence type="predicted"/>
<dbReference type="AlphaFoldDB" id="A0AAU9IU96"/>
<dbReference type="EMBL" id="CAJZBQ010000022">
    <property type="protein sequence ID" value="CAG9319221.1"/>
    <property type="molecule type" value="Genomic_DNA"/>
</dbReference>
<feature type="chain" id="PRO_5043840827" description="Dickkopf N-terminal cysteine-rich domain-containing protein" evidence="1">
    <location>
        <begin position="18"/>
        <end position="350"/>
    </location>
</feature>
<accession>A0AAU9IU96</accession>
<keyword evidence="3" id="KW-1185">Reference proteome</keyword>
<keyword evidence="1" id="KW-0732">Signal</keyword>
<organism evidence="2 3">
    <name type="scientific">Blepharisma stoltei</name>
    <dbReference type="NCBI Taxonomy" id="1481888"/>
    <lineage>
        <taxon>Eukaryota</taxon>
        <taxon>Sar</taxon>
        <taxon>Alveolata</taxon>
        <taxon>Ciliophora</taxon>
        <taxon>Postciliodesmatophora</taxon>
        <taxon>Heterotrichea</taxon>
        <taxon>Heterotrichida</taxon>
        <taxon>Blepharismidae</taxon>
        <taxon>Blepharisma</taxon>
    </lineage>
</organism>
<gene>
    <name evidence="2" type="ORF">BSTOLATCC_MIC23429</name>
</gene>
<evidence type="ECO:0000256" key="1">
    <source>
        <dbReference type="SAM" id="SignalP"/>
    </source>
</evidence>